<organism evidence="1 2">
    <name type="scientific">Xylanibacter rodentium</name>
    <dbReference type="NCBI Taxonomy" id="2736289"/>
    <lineage>
        <taxon>Bacteria</taxon>
        <taxon>Pseudomonadati</taxon>
        <taxon>Bacteroidota</taxon>
        <taxon>Bacteroidia</taxon>
        <taxon>Bacteroidales</taxon>
        <taxon>Prevotellaceae</taxon>
        <taxon>Xylanibacter</taxon>
    </lineage>
</organism>
<dbReference type="EMBL" id="JABKKE010000003">
    <property type="protein sequence ID" value="NPE13280.1"/>
    <property type="molecule type" value="Genomic_DNA"/>
</dbReference>
<evidence type="ECO:0000313" key="2">
    <source>
        <dbReference type="Proteomes" id="UP001193734"/>
    </source>
</evidence>
<reference evidence="1 2" key="1">
    <citation type="submission" date="2020-05" db="EMBL/GenBank/DDBJ databases">
        <title>Distinct polysaccharide utilization as determinants for interspecies competition between intestinal Prevotella spp.</title>
        <authorList>
            <person name="Galvez E.J.C."/>
            <person name="Iljazovic A."/>
            <person name="Strowig T."/>
        </authorList>
    </citation>
    <scope>NUCLEOTIDE SEQUENCE [LARGE SCALE GENOMIC DNA]</scope>
    <source>
        <strain evidence="1 2">PROD</strain>
    </source>
</reference>
<dbReference type="GeneID" id="82156702"/>
<comment type="caution">
    <text evidence="1">The sequence shown here is derived from an EMBL/GenBank/DDBJ whole genome shotgun (WGS) entry which is preliminary data.</text>
</comment>
<sequence>MMNILYVLKHNPWGIGGGCFACRNYLQLFTTIFSDARFDVCICEEYLDTKREGEYSNINFIPIKGRNRLDKYLIPFTGILHRHNTVVKDLLSQKQYEYCIFDHNSIAGSLVDVCRNKGIKTIVLNHNFEYDYFRDNNSYFNCLLLLPQIKKNERKSYLGCNYNIFLTKEDKEQFANVYGKSKTISIVGGCFNDKNYISETHICTPFHKNDITMIISGTMGNVQNLDGINYFLDELYPLVPQNVKVIFAGKNPPNTLVSRLNSLYPRVELKSNPQNMDEIVNHCEIFLCPARLGGGMKLRVMDGLRNGLPVLAHEVSSRGYRDFEREGILYSFSNKTEFSQKLMQIIENLHLGRLLRKDIMTMANDKFSFDTAVSKIKSYL</sequence>
<dbReference type="Gene3D" id="3.40.50.2000">
    <property type="entry name" value="Glycogen Phosphorylase B"/>
    <property type="match status" value="2"/>
</dbReference>
<dbReference type="SUPFAM" id="SSF53756">
    <property type="entry name" value="UDP-Glycosyltransferase/glycogen phosphorylase"/>
    <property type="match status" value="1"/>
</dbReference>
<dbReference type="RefSeq" id="WP_172175800.1">
    <property type="nucleotide sequence ID" value="NZ_CASGKG010000019.1"/>
</dbReference>
<dbReference type="Proteomes" id="UP001193734">
    <property type="component" value="Unassembled WGS sequence"/>
</dbReference>
<accession>A0ABX2AUF1</accession>
<dbReference type="Pfam" id="PF13692">
    <property type="entry name" value="Glyco_trans_1_4"/>
    <property type="match status" value="1"/>
</dbReference>
<proteinExistence type="predicted"/>
<gene>
    <name evidence="1" type="ORF">HPS55_02880</name>
</gene>
<evidence type="ECO:0000313" key="1">
    <source>
        <dbReference type="EMBL" id="NPE13280.1"/>
    </source>
</evidence>
<protein>
    <submittedName>
        <fullName evidence="1">Glycosyltransferase</fullName>
    </submittedName>
</protein>
<name>A0ABX2AUF1_9BACT</name>
<keyword evidence="2" id="KW-1185">Reference proteome</keyword>